<accession>A0A7S0UUK5</accession>
<evidence type="ECO:0000313" key="7">
    <source>
        <dbReference type="EMBL" id="CAD8772425.1"/>
    </source>
</evidence>
<dbReference type="SUPFAM" id="SSF52833">
    <property type="entry name" value="Thioredoxin-like"/>
    <property type="match status" value="1"/>
</dbReference>
<name>A0A7S0UUK5_9CHLO</name>
<organism evidence="7">
    <name type="scientific">Polytomella parva</name>
    <dbReference type="NCBI Taxonomy" id="51329"/>
    <lineage>
        <taxon>Eukaryota</taxon>
        <taxon>Viridiplantae</taxon>
        <taxon>Chlorophyta</taxon>
        <taxon>core chlorophytes</taxon>
        <taxon>Chlorophyceae</taxon>
        <taxon>CS clade</taxon>
        <taxon>Chlamydomonadales</taxon>
        <taxon>Chlamydomonadaceae</taxon>
        <taxon>Polytomella</taxon>
    </lineage>
</organism>
<dbReference type="FunFam" id="3.40.30.10:FF:000026">
    <property type="entry name" value="Glutaredoxin 2"/>
    <property type="match status" value="1"/>
</dbReference>
<dbReference type="GO" id="GO:0015038">
    <property type="term" value="F:glutathione disulfide oxidoreductase activity"/>
    <property type="evidence" value="ECO:0007669"/>
    <property type="project" value="TreeGrafter"/>
</dbReference>
<comment type="similarity">
    <text evidence="1">Belongs to the glutaredoxin family. CPYC subfamily.</text>
</comment>
<dbReference type="InterPro" id="IPR014025">
    <property type="entry name" value="Glutaredoxin_subgr"/>
</dbReference>
<dbReference type="InterPro" id="IPR011899">
    <property type="entry name" value="Glutaredoxin_euk/vir"/>
</dbReference>
<evidence type="ECO:0000256" key="4">
    <source>
        <dbReference type="ARBA" id="ARBA00023157"/>
    </source>
</evidence>
<evidence type="ECO:0000256" key="3">
    <source>
        <dbReference type="ARBA" id="ARBA00022982"/>
    </source>
</evidence>
<dbReference type="Gene3D" id="3.40.30.10">
    <property type="entry name" value="Glutaredoxin"/>
    <property type="match status" value="1"/>
</dbReference>
<keyword evidence="5" id="KW-0676">Redox-active center</keyword>
<evidence type="ECO:0000256" key="5">
    <source>
        <dbReference type="ARBA" id="ARBA00023284"/>
    </source>
</evidence>
<dbReference type="EMBL" id="HBFM01014130">
    <property type="protein sequence ID" value="CAD8772425.1"/>
    <property type="molecule type" value="Transcribed_RNA"/>
</dbReference>
<dbReference type="GO" id="GO:0034599">
    <property type="term" value="P:cellular response to oxidative stress"/>
    <property type="evidence" value="ECO:0007669"/>
    <property type="project" value="TreeGrafter"/>
</dbReference>
<dbReference type="PRINTS" id="PR00160">
    <property type="entry name" value="GLUTAREDOXIN"/>
</dbReference>
<evidence type="ECO:0000259" key="6">
    <source>
        <dbReference type="Pfam" id="PF00462"/>
    </source>
</evidence>
<dbReference type="AlphaFoldDB" id="A0A7S0UUK5"/>
<protein>
    <recommendedName>
        <fullName evidence="6">Glutaredoxin domain-containing protein</fullName>
    </recommendedName>
</protein>
<dbReference type="PROSITE" id="PS00195">
    <property type="entry name" value="GLUTAREDOXIN_1"/>
    <property type="match status" value="1"/>
</dbReference>
<feature type="domain" description="Glutaredoxin" evidence="6">
    <location>
        <begin position="15"/>
        <end position="78"/>
    </location>
</feature>
<proteinExistence type="inferred from homology"/>
<dbReference type="NCBIfam" id="TIGR02180">
    <property type="entry name" value="GRX_euk"/>
    <property type="match status" value="1"/>
</dbReference>
<dbReference type="PROSITE" id="PS51354">
    <property type="entry name" value="GLUTAREDOXIN_2"/>
    <property type="match status" value="1"/>
</dbReference>
<gene>
    <name evidence="7" type="ORF">PPAR00522_LOCUS8830</name>
</gene>
<dbReference type="PANTHER" id="PTHR45694">
    <property type="entry name" value="GLUTAREDOXIN 2"/>
    <property type="match status" value="1"/>
</dbReference>
<dbReference type="InterPro" id="IPR011767">
    <property type="entry name" value="GLR_AS"/>
</dbReference>
<dbReference type="Pfam" id="PF00462">
    <property type="entry name" value="Glutaredoxin"/>
    <property type="match status" value="1"/>
</dbReference>
<dbReference type="InterPro" id="IPR036249">
    <property type="entry name" value="Thioredoxin-like_sf"/>
</dbReference>
<keyword evidence="4" id="KW-1015">Disulfide bond</keyword>
<dbReference type="GO" id="GO:0005737">
    <property type="term" value="C:cytoplasm"/>
    <property type="evidence" value="ECO:0007669"/>
    <property type="project" value="TreeGrafter"/>
</dbReference>
<keyword evidence="2" id="KW-0813">Transport</keyword>
<dbReference type="InterPro" id="IPR002109">
    <property type="entry name" value="Glutaredoxin"/>
</dbReference>
<dbReference type="CDD" id="cd03419">
    <property type="entry name" value="GRX_GRXh_1_2_like"/>
    <property type="match status" value="1"/>
</dbReference>
<evidence type="ECO:0000256" key="1">
    <source>
        <dbReference type="ARBA" id="ARBA00007190"/>
    </source>
</evidence>
<dbReference type="PANTHER" id="PTHR45694:SF5">
    <property type="entry name" value="GLUTAREDOXIN 2"/>
    <property type="match status" value="1"/>
</dbReference>
<reference evidence="7" key="1">
    <citation type="submission" date="2021-01" db="EMBL/GenBank/DDBJ databases">
        <authorList>
            <person name="Corre E."/>
            <person name="Pelletier E."/>
            <person name="Niang G."/>
            <person name="Scheremetjew M."/>
            <person name="Finn R."/>
            <person name="Kale V."/>
            <person name="Holt S."/>
            <person name="Cochrane G."/>
            <person name="Meng A."/>
            <person name="Brown T."/>
            <person name="Cohen L."/>
        </authorList>
    </citation>
    <scope>NUCLEOTIDE SEQUENCE</scope>
    <source>
        <strain evidence="7">SAG 63-3</strain>
    </source>
</reference>
<keyword evidence="3" id="KW-0249">Electron transport</keyword>
<evidence type="ECO:0000256" key="2">
    <source>
        <dbReference type="ARBA" id="ARBA00022448"/>
    </source>
</evidence>
<sequence length="103" mass="11123">MASSLVQNMIMENKVVVFSKSYCPYCVKAKKALQSVGLKEFHVMELESNPECDNIQDALAELTGARSVPRVFVNGKFIGGGDDTARLAADGSLVKMLKNVGVL</sequence>